<evidence type="ECO:0000313" key="3">
    <source>
        <dbReference type="Proteomes" id="UP000811246"/>
    </source>
</evidence>
<sequence>MRVVIECDKQDKDKGEDSSKSYEAKRCLSARILKTTTKGHGQRRRWRRHEYLIPQTQMMKVMLLKYWRESPIYGQKLRKSLAGTLSKLTSLERSRQGKALMEIQG</sequence>
<comment type="caution">
    <text evidence="2">The sequence shown here is derived from an EMBL/GenBank/DDBJ whole genome shotgun (WGS) entry which is preliminary data.</text>
</comment>
<evidence type="ECO:0000313" key="2">
    <source>
        <dbReference type="EMBL" id="KAG6696903.1"/>
    </source>
</evidence>
<feature type="region of interest" description="Disordered" evidence="1">
    <location>
        <begin position="1"/>
        <end position="20"/>
    </location>
</feature>
<proteinExistence type="predicted"/>
<accession>A0A922E805</accession>
<protein>
    <submittedName>
        <fullName evidence="2">Uncharacterized protein</fullName>
    </submittedName>
</protein>
<dbReference type="Proteomes" id="UP000811246">
    <property type="component" value="Chromosome 9"/>
</dbReference>
<dbReference type="EMBL" id="CM031833">
    <property type="protein sequence ID" value="KAG6696903.1"/>
    <property type="molecule type" value="Genomic_DNA"/>
</dbReference>
<dbReference type="AlphaFoldDB" id="A0A922E805"/>
<organism evidence="2 3">
    <name type="scientific">Carya illinoinensis</name>
    <name type="common">Pecan</name>
    <dbReference type="NCBI Taxonomy" id="32201"/>
    <lineage>
        <taxon>Eukaryota</taxon>
        <taxon>Viridiplantae</taxon>
        <taxon>Streptophyta</taxon>
        <taxon>Embryophyta</taxon>
        <taxon>Tracheophyta</taxon>
        <taxon>Spermatophyta</taxon>
        <taxon>Magnoliopsida</taxon>
        <taxon>eudicotyledons</taxon>
        <taxon>Gunneridae</taxon>
        <taxon>Pentapetalae</taxon>
        <taxon>rosids</taxon>
        <taxon>fabids</taxon>
        <taxon>Fagales</taxon>
        <taxon>Juglandaceae</taxon>
        <taxon>Carya</taxon>
    </lineage>
</organism>
<name>A0A922E805_CARIL</name>
<gene>
    <name evidence="2" type="ORF">I3842_09G172500</name>
</gene>
<evidence type="ECO:0000256" key="1">
    <source>
        <dbReference type="SAM" id="MobiDB-lite"/>
    </source>
</evidence>
<reference evidence="2" key="1">
    <citation type="submission" date="2021-01" db="EMBL/GenBank/DDBJ databases">
        <authorList>
            <person name="Lovell J.T."/>
            <person name="Bentley N."/>
            <person name="Bhattarai G."/>
            <person name="Jenkins J.W."/>
            <person name="Sreedasyam A."/>
            <person name="Alarcon Y."/>
            <person name="Bock C."/>
            <person name="Boston L."/>
            <person name="Carlson J."/>
            <person name="Cervantes K."/>
            <person name="Clermont K."/>
            <person name="Krom N."/>
            <person name="Kubenka K."/>
            <person name="Mamidi S."/>
            <person name="Mattison C."/>
            <person name="Monteros M."/>
            <person name="Pisani C."/>
            <person name="Plott C."/>
            <person name="Rajasekar S."/>
            <person name="Rhein H.S."/>
            <person name="Rohla C."/>
            <person name="Song M."/>
            <person name="Hilaire R.S."/>
            <person name="Shu S."/>
            <person name="Wells L."/>
            <person name="Wang X."/>
            <person name="Webber J."/>
            <person name="Heerema R.J."/>
            <person name="Klein P."/>
            <person name="Conner P."/>
            <person name="Grauke L."/>
            <person name="Grimwood J."/>
            <person name="Schmutz J."/>
            <person name="Randall J.J."/>
        </authorList>
    </citation>
    <scope>NUCLEOTIDE SEQUENCE</scope>
    <source>
        <tissue evidence="2">Leaf</tissue>
    </source>
</reference>